<feature type="domain" description="Essential protein Yae1 N-terminal" evidence="11">
    <location>
        <begin position="71"/>
        <end position="109"/>
    </location>
</feature>
<feature type="compositionally biased region" description="Polar residues" evidence="10">
    <location>
        <begin position="12"/>
        <end position="21"/>
    </location>
</feature>
<evidence type="ECO:0000259" key="11">
    <source>
        <dbReference type="Pfam" id="PF09811"/>
    </source>
</evidence>
<dbReference type="GO" id="GO:0005737">
    <property type="term" value="C:cytoplasm"/>
    <property type="evidence" value="ECO:0007669"/>
    <property type="project" value="UniProtKB-SubCell"/>
</dbReference>
<evidence type="ECO:0000256" key="6">
    <source>
        <dbReference type="ARBA" id="ARBA00017286"/>
    </source>
</evidence>
<evidence type="ECO:0000256" key="8">
    <source>
        <dbReference type="ARBA" id="ARBA00022490"/>
    </source>
</evidence>
<evidence type="ECO:0000256" key="7">
    <source>
        <dbReference type="ARBA" id="ARBA00018400"/>
    </source>
</evidence>
<evidence type="ECO:0000313" key="13">
    <source>
        <dbReference type="Proteomes" id="UP001309876"/>
    </source>
</evidence>
<comment type="subcellular location">
    <subcellularLocation>
        <location evidence="3">Cytoplasm</location>
    </subcellularLocation>
    <subcellularLocation>
        <location evidence="2">Nucleus</location>
    </subcellularLocation>
</comment>
<evidence type="ECO:0000256" key="10">
    <source>
        <dbReference type="SAM" id="MobiDB-lite"/>
    </source>
</evidence>
<feature type="compositionally biased region" description="Basic and acidic residues" evidence="10">
    <location>
        <begin position="26"/>
        <end position="43"/>
    </location>
</feature>
<dbReference type="AlphaFoldDB" id="A0AAN7T3Y8"/>
<feature type="region of interest" description="Disordered" evidence="10">
    <location>
        <begin position="1"/>
        <end position="68"/>
    </location>
</feature>
<organism evidence="12 13">
    <name type="scientific">Lithohypha guttulata</name>
    <dbReference type="NCBI Taxonomy" id="1690604"/>
    <lineage>
        <taxon>Eukaryota</taxon>
        <taxon>Fungi</taxon>
        <taxon>Dikarya</taxon>
        <taxon>Ascomycota</taxon>
        <taxon>Pezizomycotina</taxon>
        <taxon>Eurotiomycetes</taxon>
        <taxon>Chaetothyriomycetidae</taxon>
        <taxon>Chaetothyriales</taxon>
        <taxon>Trichomeriaceae</taxon>
        <taxon>Lithohypha</taxon>
    </lineage>
</organism>
<keyword evidence="13" id="KW-1185">Reference proteome</keyword>
<comment type="function">
    <text evidence="1">The complex LTO1:YAE1 may function as a target specific adapter that probably recruits apo-RPLI1 to the cytosolic iron-sulfur protein assembly (CIA) complex machinery. May be required for biogenesis of the large ribosomal subunit and initiation of translation.</text>
</comment>
<dbReference type="GO" id="GO:0005634">
    <property type="term" value="C:nucleus"/>
    <property type="evidence" value="ECO:0007669"/>
    <property type="project" value="UniProtKB-SubCell"/>
</dbReference>
<keyword evidence="8" id="KW-0963">Cytoplasm</keyword>
<evidence type="ECO:0000256" key="5">
    <source>
        <dbReference type="ARBA" id="ARBA00011427"/>
    </source>
</evidence>
<dbReference type="InterPro" id="IPR038881">
    <property type="entry name" value="Yae1-like"/>
</dbReference>
<evidence type="ECO:0000256" key="9">
    <source>
        <dbReference type="ARBA" id="ARBA00023242"/>
    </source>
</evidence>
<evidence type="ECO:0000256" key="4">
    <source>
        <dbReference type="ARBA" id="ARBA00007096"/>
    </source>
</evidence>
<proteinExistence type="inferred from homology"/>
<feature type="compositionally biased region" description="Basic and acidic residues" evidence="10">
    <location>
        <begin position="1"/>
        <end position="11"/>
    </location>
</feature>
<sequence length="184" mass="19881">MGELKYRDRSSSEGAPSTAPTTPEAMEPHDNDDIWASDNDHESNAATTGQQSREDLLSDLPTVKRQHMTDGYREGLSVGKAKVMQNGFDGGYPIGVSIALRAGKILGCLEGVVAAKDLNEETKAPVKKMLEQARQDLAVSSLLKGMTDETIMESSSIPDSVETVLKKWEKVTFGFGEESGESES</sequence>
<protein>
    <recommendedName>
        <fullName evidence="7">Protein YAE1</fullName>
    </recommendedName>
    <alternativeName>
        <fullName evidence="6">Protein yae1</fullName>
    </alternativeName>
</protein>
<dbReference type="EMBL" id="JAVRRJ010000002">
    <property type="protein sequence ID" value="KAK5088850.1"/>
    <property type="molecule type" value="Genomic_DNA"/>
</dbReference>
<dbReference type="InterPro" id="IPR019191">
    <property type="entry name" value="Essential_protein_Yae1_N"/>
</dbReference>
<evidence type="ECO:0000256" key="1">
    <source>
        <dbReference type="ARBA" id="ARBA00003836"/>
    </source>
</evidence>
<gene>
    <name evidence="12" type="primary">YAE1</name>
    <name evidence="12" type="ORF">LTR05_003072</name>
</gene>
<evidence type="ECO:0000256" key="2">
    <source>
        <dbReference type="ARBA" id="ARBA00004123"/>
    </source>
</evidence>
<name>A0AAN7T3Y8_9EURO</name>
<dbReference type="Pfam" id="PF09811">
    <property type="entry name" value="Yae1_N"/>
    <property type="match status" value="1"/>
</dbReference>
<comment type="caution">
    <text evidence="12">The sequence shown here is derived from an EMBL/GenBank/DDBJ whole genome shotgun (WGS) entry which is preliminary data.</text>
</comment>
<accession>A0AAN7T3Y8</accession>
<dbReference type="Proteomes" id="UP001309876">
    <property type="component" value="Unassembled WGS sequence"/>
</dbReference>
<dbReference type="PANTHER" id="PTHR18829:SF0">
    <property type="entry name" value="PROTEIN YAE1 HOMOLOG"/>
    <property type="match status" value="1"/>
</dbReference>
<comment type="subunit">
    <text evidence="5">May form a complex with LTO1.</text>
</comment>
<evidence type="ECO:0000313" key="12">
    <source>
        <dbReference type="EMBL" id="KAK5088850.1"/>
    </source>
</evidence>
<dbReference type="PANTHER" id="PTHR18829">
    <property type="entry name" value="PROTEIN YAE1 HOMOLOG"/>
    <property type="match status" value="1"/>
</dbReference>
<reference evidence="12 13" key="1">
    <citation type="submission" date="2023-08" db="EMBL/GenBank/DDBJ databases">
        <title>Black Yeasts Isolated from many extreme environments.</title>
        <authorList>
            <person name="Coleine C."/>
            <person name="Stajich J.E."/>
            <person name="Selbmann L."/>
        </authorList>
    </citation>
    <scope>NUCLEOTIDE SEQUENCE [LARGE SCALE GENOMIC DNA]</scope>
    <source>
        <strain evidence="12 13">CCFEE 5910</strain>
    </source>
</reference>
<comment type="similarity">
    <text evidence="4">Belongs to the YAE1 family.</text>
</comment>
<keyword evidence="9" id="KW-0539">Nucleus</keyword>
<evidence type="ECO:0000256" key="3">
    <source>
        <dbReference type="ARBA" id="ARBA00004496"/>
    </source>
</evidence>